<protein>
    <submittedName>
        <fullName evidence="1">Uncharacterized protein</fullName>
    </submittedName>
</protein>
<evidence type="ECO:0000313" key="1">
    <source>
        <dbReference type="EMBL" id="PWU93502.1"/>
    </source>
</evidence>
<dbReference type="VEuPathDB" id="TriTrypDB:TcYC6_0065690"/>
<dbReference type="VEuPathDB" id="TriTrypDB:TcCL_ESM00801"/>
<gene>
    <name evidence="1" type="ORF">C4B63_31g116</name>
</gene>
<dbReference type="VEuPathDB" id="TriTrypDB:Tc_MARK_8953"/>
<dbReference type="VEuPathDB" id="TriTrypDB:C3747_31g204"/>
<dbReference type="VEuPathDB" id="TriTrypDB:TcCLB.507063.30"/>
<reference evidence="1 2" key="1">
    <citation type="journal article" date="2018" name="Microb. Genom.">
        <title>Expanding an expanded genome: long-read sequencing of Trypanosoma cruzi.</title>
        <authorList>
            <person name="Berna L."/>
            <person name="Rodriguez M."/>
            <person name="Chiribao M.L."/>
            <person name="Parodi-Talice A."/>
            <person name="Pita S."/>
            <person name="Rijo G."/>
            <person name="Alvarez-Valin F."/>
            <person name="Robello C."/>
        </authorList>
    </citation>
    <scope>NUCLEOTIDE SEQUENCE [LARGE SCALE GENOMIC DNA]</scope>
    <source>
        <strain evidence="1 2">Dm28c</strain>
    </source>
</reference>
<dbReference type="VEuPathDB" id="TriTrypDB:ECC02_000807"/>
<organism evidence="1 2">
    <name type="scientific">Trypanosoma cruzi</name>
    <dbReference type="NCBI Taxonomy" id="5693"/>
    <lineage>
        <taxon>Eukaryota</taxon>
        <taxon>Discoba</taxon>
        <taxon>Euglenozoa</taxon>
        <taxon>Kinetoplastea</taxon>
        <taxon>Metakinetoplastina</taxon>
        <taxon>Trypanosomatida</taxon>
        <taxon>Trypanosomatidae</taxon>
        <taxon>Trypanosoma</taxon>
        <taxon>Schizotrypanum</taxon>
    </lineage>
</organism>
<proteinExistence type="predicted"/>
<dbReference type="VEuPathDB" id="TriTrypDB:TCSYLVIO_010573"/>
<dbReference type="VEuPathDB" id="TriTrypDB:BCY84_10651"/>
<dbReference type="VEuPathDB" id="TriTrypDB:TcG_05711"/>
<dbReference type="VEuPathDB" id="TriTrypDB:TcBrA4_0113450"/>
<evidence type="ECO:0000313" key="2">
    <source>
        <dbReference type="Proteomes" id="UP000246121"/>
    </source>
</evidence>
<accession>A0A2V2VD42</accession>
<dbReference type="Proteomes" id="UP000246121">
    <property type="component" value="Unassembled WGS sequence"/>
</dbReference>
<comment type="caution">
    <text evidence="1">The sequence shown here is derived from an EMBL/GenBank/DDBJ whole genome shotgun (WGS) entry which is preliminary data.</text>
</comment>
<dbReference type="VEuPathDB" id="TriTrypDB:TCDM_04359"/>
<name>A0A2V2VD42_TRYCR</name>
<dbReference type="Gene3D" id="3.30.780.10">
    <property type="entry name" value="SUI1-like domain"/>
    <property type="match status" value="1"/>
</dbReference>
<sequence length="301" mass="33789">MEITPMSSLSLSLSLSRSPFLSVSPHVYIFPMVAAKERVGLGWVGERKQKELSHTHLCIYLLQGSNKKKEEKRKKHLSMLQRSFLRCIWLGGTASIPALGHDARPSTGKYINVIPPTNIAKSIAAGSLPPEASVAAVQPVPGKHYSKWNRVLRSEIYDELLKLPLRYKLHDFSKLCPPSSSSSTLQEPQLQNVGVVGKGSVVNYNPPLGPADPLDTIPFFVHRNSNGFLPGRVYSMDARNLMPAFFLRIQQVEGDLFRFEEELLKIFPTKKIFVRSHSIYVYNVGMDGRMILHHWLLGLGF</sequence>
<dbReference type="EMBL" id="PRFA01000031">
    <property type="protein sequence ID" value="PWU93502.1"/>
    <property type="molecule type" value="Genomic_DNA"/>
</dbReference>
<dbReference type="VEuPathDB" id="TriTrypDB:TcCLB.503955.60"/>
<dbReference type="VEuPathDB" id="TriTrypDB:C4B63_31g116"/>
<dbReference type="AlphaFoldDB" id="A0A2V2VD42"/>